<dbReference type="InterPro" id="IPR038058">
    <property type="entry name" value="PhnH-like_sp"/>
</dbReference>
<dbReference type="NCBIfam" id="TIGR03292">
    <property type="entry name" value="PhnH_redo"/>
    <property type="match status" value="1"/>
</dbReference>
<dbReference type="Pfam" id="PF05845">
    <property type="entry name" value="PhnH"/>
    <property type="match status" value="1"/>
</dbReference>
<proteinExistence type="predicted"/>
<dbReference type="AlphaFoldDB" id="A0A543D141"/>
<keyword evidence="2" id="KW-1185">Reference proteome</keyword>
<accession>A0A543D141</accession>
<evidence type="ECO:0000313" key="1">
    <source>
        <dbReference type="EMBL" id="TQM03070.1"/>
    </source>
</evidence>
<organism evidence="1 2">
    <name type="scientific">Pseudonocardia kunmingensis</name>
    <dbReference type="NCBI Taxonomy" id="630975"/>
    <lineage>
        <taxon>Bacteria</taxon>
        <taxon>Bacillati</taxon>
        <taxon>Actinomycetota</taxon>
        <taxon>Actinomycetes</taxon>
        <taxon>Pseudonocardiales</taxon>
        <taxon>Pseudonocardiaceae</taxon>
        <taxon>Pseudonocardia</taxon>
    </lineage>
</organism>
<dbReference type="RefSeq" id="WP_170231748.1">
    <property type="nucleotide sequence ID" value="NZ_VFPA01000006.1"/>
</dbReference>
<dbReference type="InterPro" id="IPR008772">
    <property type="entry name" value="Phosphonate_metab_PhnH"/>
</dbReference>
<evidence type="ECO:0000313" key="2">
    <source>
        <dbReference type="Proteomes" id="UP000315677"/>
    </source>
</evidence>
<name>A0A543D141_9PSEU</name>
<dbReference type="GO" id="GO:0019634">
    <property type="term" value="P:organic phosphonate metabolic process"/>
    <property type="evidence" value="ECO:0007669"/>
    <property type="project" value="InterPro"/>
</dbReference>
<dbReference type="Proteomes" id="UP000315677">
    <property type="component" value="Unassembled WGS sequence"/>
</dbReference>
<dbReference type="EMBL" id="VFPA01000006">
    <property type="protein sequence ID" value="TQM03070.1"/>
    <property type="molecule type" value="Genomic_DNA"/>
</dbReference>
<reference evidence="1 2" key="1">
    <citation type="submission" date="2019-06" db="EMBL/GenBank/DDBJ databases">
        <title>Sequencing the genomes of 1000 actinobacteria strains.</title>
        <authorList>
            <person name="Klenk H.-P."/>
        </authorList>
    </citation>
    <scope>NUCLEOTIDE SEQUENCE [LARGE SCALE GENOMIC DNA]</scope>
    <source>
        <strain evidence="1 2">DSM 45301</strain>
    </source>
</reference>
<gene>
    <name evidence="1" type="ORF">FB558_7719</name>
</gene>
<dbReference type="Gene3D" id="3.40.50.11310">
    <property type="entry name" value="Bacterial phosphonate metabolism protein PhnH"/>
    <property type="match status" value="1"/>
</dbReference>
<sequence>MTAPALPALPVLPVLDPDTAQRAFRAVLDALARPGVPAALPPAGDVPAALLPVLALADLDTGVCVLGDTGGAWADALTTATSAPAAPLAAARLVAALRPLAAGELATVRTGSAAAPEDAALVALAVPDMNGGPALRLSGPGVPDTRTVAPRGLPPDLVTARSGAAFPAGADLLLVSPDGTVLGLPRTTVIEPEDEEV</sequence>
<protein>
    <submittedName>
        <fullName evidence="1">Alpha-D-ribose 1-methylphosphonate 5-triphosphate synthase subunit PhnH</fullName>
    </submittedName>
</protein>
<comment type="caution">
    <text evidence="1">The sequence shown here is derived from an EMBL/GenBank/DDBJ whole genome shotgun (WGS) entry which is preliminary data.</text>
</comment>
<dbReference type="SUPFAM" id="SSF159709">
    <property type="entry name" value="PhnH-like"/>
    <property type="match status" value="1"/>
</dbReference>